<accession>A0A2G1W214</accession>
<organism evidence="2 3">
    <name type="scientific">Rhodopirellula bahusiensis</name>
    <dbReference type="NCBI Taxonomy" id="2014065"/>
    <lineage>
        <taxon>Bacteria</taxon>
        <taxon>Pseudomonadati</taxon>
        <taxon>Planctomycetota</taxon>
        <taxon>Planctomycetia</taxon>
        <taxon>Pirellulales</taxon>
        <taxon>Pirellulaceae</taxon>
        <taxon>Rhodopirellula</taxon>
    </lineage>
</organism>
<keyword evidence="3" id="KW-1185">Reference proteome</keyword>
<dbReference type="GeneID" id="90610809"/>
<feature type="transmembrane region" description="Helical" evidence="1">
    <location>
        <begin position="37"/>
        <end position="54"/>
    </location>
</feature>
<evidence type="ECO:0000313" key="3">
    <source>
        <dbReference type="Proteomes" id="UP000225740"/>
    </source>
</evidence>
<dbReference type="RefSeq" id="WP_099262962.1">
    <property type="nucleotide sequence ID" value="NZ_NIZW01000020.1"/>
</dbReference>
<evidence type="ECO:0000256" key="1">
    <source>
        <dbReference type="SAM" id="Phobius"/>
    </source>
</evidence>
<dbReference type="Proteomes" id="UP000225740">
    <property type="component" value="Unassembled WGS sequence"/>
</dbReference>
<proteinExistence type="predicted"/>
<keyword evidence="1" id="KW-1133">Transmembrane helix</keyword>
<name>A0A2G1W214_9BACT</name>
<reference evidence="2 3" key="1">
    <citation type="submission" date="2017-06" db="EMBL/GenBank/DDBJ databases">
        <title>Description of Rhodopirellula bahusiensis sp. nov.</title>
        <authorList>
            <person name="Kizina J."/>
            <person name="Harder J."/>
        </authorList>
    </citation>
    <scope>NUCLEOTIDE SEQUENCE [LARGE SCALE GENOMIC DNA]</scope>
    <source>
        <strain evidence="2 3">SWK21</strain>
    </source>
</reference>
<evidence type="ECO:0000313" key="2">
    <source>
        <dbReference type="EMBL" id="PHQ33064.1"/>
    </source>
</evidence>
<feature type="transmembrane region" description="Helical" evidence="1">
    <location>
        <begin position="61"/>
        <end position="79"/>
    </location>
</feature>
<dbReference type="OrthoDB" id="287688at2"/>
<gene>
    <name evidence="2" type="ORF">CEE69_22885</name>
</gene>
<dbReference type="AlphaFoldDB" id="A0A2G1W214"/>
<keyword evidence="1" id="KW-0812">Transmembrane</keyword>
<feature type="transmembrane region" description="Helical" evidence="1">
    <location>
        <begin position="12"/>
        <end position="31"/>
    </location>
</feature>
<keyword evidence="1" id="KW-0472">Membrane</keyword>
<sequence length="153" mass="16830">MNRWLDVRPPGGGIAFLAGLCIFAGAVFAIAGGDSWYTRYVCPLFLPLGIGLWLKHSWARWVAFALFSLMAVLSLLVFVDLGVTVKSVLRFVIVLATVYSLWDWDVYPTSDDDLDPFTEEGISGDAFDAHETQQEDFANGNHVDPSPISKESG</sequence>
<comment type="caution">
    <text evidence="2">The sequence shown here is derived from an EMBL/GenBank/DDBJ whole genome shotgun (WGS) entry which is preliminary data.</text>
</comment>
<dbReference type="EMBL" id="NIZW01000020">
    <property type="protein sequence ID" value="PHQ33064.1"/>
    <property type="molecule type" value="Genomic_DNA"/>
</dbReference>
<protein>
    <submittedName>
        <fullName evidence="2">Uncharacterized protein</fullName>
    </submittedName>
</protein>